<dbReference type="Gene3D" id="3.20.20.80">
    <property type="entry name" value="Glycosidases"/>
    <property type="match status" value="1"/>
</dbReference>
<evidence type="ECO:0000256" key="5">
    <source>
        <dbReference type="SAM" id="Coils"/>
    </source>
</evidence>
<evidence type="ECO:0000259" key="6">
    <source>
        <dbReference type="Pfam" id="PF00150"/>
    </source>
</evidence>
<feature type="coiled-coil region" evidence="5">
    <location>
        <begin position="375"/>
        <end position="402"/>
    </location>
</feature>
<reference evidence="7 8" key="1">
    <citation type="journal article" date="2023" name="Hortic Res">
        <title>Pangenome of water caltrop reveals structural variations and asymmetric subgenome divergence after allopolyploidization.</title>
        <authorList>
            <person name="Zhang X."/>
            <person name="Chen Y."/>
            <person name="Wang L."/>
            <person name="Yuan Y."/>
            <person name="Fang M."/>
            <person name="Shi L."/>
            <person name="Lu R."/>
            <person name="Comes H.P."/>
            <person name="Ma Y."/>
            <person name="Chen Y."/>
            <person name="Huang G."/>
            <person name="Zhou Y."/>
            <person name="Zheng Z."/>
            <person name="Qiu Y."/>
        </authorList>
    </citation>
    <scope>NUCLEOTIDE SEQUENCE [LARGE SCALE GENOMIC DNA]</scope>
    <source>
        <strain evidence="7">F231</strain>
    </source>
</reference>
<comment type="caution">
    <text evidence="7">The sequence shown here is derived from an EMBL/GenBank/DDBJ whole genome shotgun (WGS) entry which is preliminary data.</text>
</comment>
<dbReference type="PANTHER" id="PTHR31263:SF67">
    <property type="entry name" value="GLYCOSIDE HYDROLASE FAMILY 5 DOMAIN-CONTAINING PROTEIN"/>
    <property type="match status" value="1"/>
</dbReference>
<dbReference type="SUPFAM" id="SSF51445">
    <property type="entry name" value="(Trans)glycosidases"/>
    <property type="match status" value="1"/>
</dbReference>
<keyword evidence="8" id="KW-1185">Reference proteome</keyword>
<dbReference type="AlphaFoldDB" id="A0AAN7LDR5"/>
<sequence>MQEGAEAVHAANPNLLVIVSGLHHDRNFDFLIDQPLNLTFSRNLVFELHWYSSSTGGRRVWCNHNDNEVCRSMADEIMGRAGFLLEMGHPLFVSEFGGDQSGNSVDDNRYLNCFIGLAAELDMDWAIWTVVGSYYLRQGMVGASEPYGLLNANFSDVRNHEFLQRISSLQTAFQDSSDDTGHKLIFHPQTGLCVQRKANMGPLQLGSCADSDVWIYMPRKTLVIEGTYFCLQATGIVCTDSNSRWYAISASEMHLSSKVGDQTVCMDVDSSRTIITDKCKCLSGDSSCDQASQWFRLIANCCFTHHPTTGEGIGSRFEFKGSALGSESHGLSCRSPPQTTGEGKMVRLATGFAMCVGAFLFWSTMDRVHVWIALHQDEKKERLEKEAEVRRLREQLLFEQKDSLA</sequence>
<dbReference type="InterPro" id="IPR035992">
    <property type="entry name" value="Ricin_B-like_lectins"/>
</dbReference>
<dbReference type="PANTHER" id="PTHR31263">
    <property type="entry name" value="CELLULASE FAMILY PROTEIN (AFU_ORTHOLOGUE AFUA_5G14560)"/>
    <property type="match status" value="1"/>
</dbReference>
<evidence type="ECO:0000313" key="8">
    <source>
        <dbReference type="Proteomes" id="UP001346149"/>
    </source>
</evidence>
<accession>A0AAN7LDR5</accession>
<organism evidence="7 8">
    <name type="scientific">Trapa natans</name>
    <name type="common">Water chestnut</name>
    <dbReference type="NCBI Taxonomy" id="22666"/>
    <lineage>
        <taxon>Eukaryota</taxon>
        <taxon>Viridiplantae</taxon>
        <taxon>Streptophyta</taxon>
        <taxon>Embryophyta</taxon>
        <taxon>Tracheophyta</taxon>
        <taxon>Spermatophyta</taxon>
        <taxon>Magnoliopsida</taxon>
        <taxon>eudicotyledons</taxon>
        <taxon>Gunneridae</taxon>
        <taxon>Pentapetalae</taxon>
        <taxon>rosids</taxon>
        <taxon>malvids</taxon>
        <taxon>Myrtales</taxon>
        <taxon>Lythraceae</taxon>
        <taxon>Trapa</taxon>
    </lineage>
</organism>
<evidence type="ECO:0000256" key="3">
    <source>
        <dbReference type="ARBA" id="ARBA00023295"/>
    </source>
</evidence>
<name>A0AAN7LDR5_TRANT</name>
<evidence type="ECO:0000256" key="2">
    <source>
        <dbReference type="ARBA" id="ARBA00022801"/>
    </source>
</evidence>
<dbReference type="Pfam" id="PF00150">
    <property type="entry name" value="Cellulase"/>
    <property type="match status" value="1"/>
</dbReference>
<dbReference type="InterPro" id="IPR017853">
    <property type="entry name" value="GH"/>
</dbReference>
<keyword evidence="5" id="KW-0175">Coiled coil</keyword>
<evidence type="ECO:0000313" key="7">
    <source>
        <dbReference type="EMBL" id="KAK4786028.1"/>
    </source>
</evidence>
<dbReference type="SUPFAM" id="SSF50370">
    <property type="entry name" value="Ricin B-like lectins"/>
    <property type="match status" value="1"/>
</dbReference>
<evidence type="ECO:0000256" key="1">
    <source>
        <dbReference type="ARBA" id="ARBA00005641"/>
    </source>
</evidence>
<keyword evidence="2 4" id="KW-0378">Hydrolase</keyword>
<dbReference type="GO" id="GO:0004553">
    <property type="term" value="F:hydrolase activity, hydrolyzing O-glycosyl compounds"/>
    <property type="evidence" value="ECO:0007669"/>
    <property type="project" value="InterPro"/>
</dbReference>
<dbReference type="Proteomes" id="UP001346149">
    <property type="component" value="Unassembled WGS sequence"/>
</dbReference>
<dbReference type="GO" id="GO:0000272">
    <property type="term" value="P:polysaccharide catabolic process"/>
    <property type="evidence" value="ECO:0007669"/>
    <property type="project" value="InterPro"/>
</dbReference>
<evidence type="ECO:0000256" key="4">
    <source>
        <dbReference type="RuleBase" id="RU361153"/>
    </source>
</evidence>
<dbReference type="EMBL" id="JAXQNO010000013">
    <property type="protein sequence ID" value="KAK4786028.1"/>
    <property type="molecule type" value="Genomic_DNA"/>
</dbReference>
<gene>
    <name evidence="7" type="ORF">SAY86_002717</name>
</gene>
<proteinExistence type="inferred from homology"/>
<comment type="similarity">
    <text evidence="1 4">Belongs to the glycosyl hydrolase 5 (cellulase A) family.</text>
</comment>
<keyword evidence="3 4" id="KW-0326">Glycosidase</keyword>
<feature type="domain" description="Glycoside hydrolase family 5" evidence="6">
    <location>
        <begin position="2"/>
        <end position="130"/>
    </location>
</feature>
<protein>
    <recommendedName>
        <fullName evidence="6">Glycoside hydrolase family 5 domain-containing protein</fullName>
    </recommendedName>
</protein>
<dbReference type="InterPro" id="IPR001547">
    <property type="entry name" value="Glyco_hydro_5"/>
</dbReference>